<evidence type="ECO:0000313" key="8">
    <source>
        <dbReference type="Proteomes" id="UP000005839"/>
    </source>
</evidence>
<dbReference type="PANTHER" id="PTHR43470">
    <property type="entry name" value="PHOSPHATE TRANSPORT SYSTEM PERMEASE PROTEIN PSTA-RELATED"/>
    <property type="match status" value="1"/>
</dbReference>
<feature type="transmembrane region" description="Helical" evidence="5">
    <location>
        <begin position="262"/>
        <end position="284"/>
    </location>
</feature>
<keyword evidence="2 5" id="KW-0812">Transmembrane</keyword>
<comment type="similarity">
    <text evidence="5">Belongs to the binding-protein-dependent transport system permease family.</text>
</comment>
<feature type="transmembrane region" description="Helical" evidence="5">
    <location>
        <begin position="66"/>
        <end position="95"/>
    </location>
</feature>
<feature type="transmembrane region" description="Helical" evidence="5">
    <location>
        <begin position="145"/>
        <end position="164"/>
    </location>
</feature>
<dbReference type="AlphaFoldDB" id="A9D1N0"/>
<dbReference type="EMBL" id="ABIC01000006">
    <property type="protein sequence ID" value="EDQ01886.1"/>
    <property type="molecule type" value="Genomic_DNA"/>
</dbReference>
<dbReference type="STRING" id="314608.KT99_08263"/>
<evidence type="ECO:0000259" key="6">
    <source>
        <dbReference type="PROSITE" id="PS50928"/>
    </source>
</evidence>
<dbReference type="Proteomes" id="UP000005839">
    <property type="component" value="Unassembled WGS sequence"/>
</dbReference>
<comment type="caution">
    <text evidence="7">The sequence shown here is derived from an EMBL/GenBank/DDBJ whole genome shotgun (WGS) entry which is preliminary data.</text>
</comment>
<feature type="transmembrane region" description="Helical" evidence="5">
    <location>
        <begin position="20"/>
        <end position="46"/>
    </location>
</feature>
<gene>
    <name evidence="7" type="ORF">KT99_08263</name>
</gene>
<keyword evidence="8" id="KW-1185">Reference proteome</keyword>
<reference evidence="7 8" key="1">
    <citation type="submission" date="2007-10" db="EMBL/GenBank/DDBJ databases">
        <authorList>
            <person name="Yayanos A."/>
            <person name="Ferriera S."/>
            <person name="Johnson J."/>
            <person name="Kravitz S."/>
            <person name="Halpern A."/>
            <person name="Remington K."/>
            <person name="Beeson K."/>
            <person name="Tran B."/>
            <person name="Rogers Y.-H."/>
            <person name="Friedman R."/>
            <person name="Venter J.C."/>
        </authorList>
    </citation>
    <scope>NUCLEOTIDE SEQUENCE [LARGE SCALE GENOMIC DNA]</scope>
    <source>
        <strain evidence="7 8">KT99</strain>
    </source>
</reference>
<feature type="transmembrane region" description="Helical" evidence="5">
    <location>
        <begin position="107"/>
        <end position="133"/>
    </location>
</feature>
<keyword evidence="3 5" id="KW-1133">Transmembrane helix</keyword>
<name>A9D1N0_9GAMM</name>
<evidence type="ECO:0000256" key="2">
    <source>
        <dbReference type="ARBA" id="ARBA00022692"/>
    </source>
</evidence>
<evidence type="ECO:0000256" key="5">
    <source>
        <dbReference type="RuleBase" id="RU363032"/>
    </source>
</evidence>
<dbReference type="PANTHER" id="PTHR43470:SF3">
    <property type="entry name" value="PHOSPHATE TRANSPORT SYSTEM PERMEASE PROTEIN PSTA-RELATED"/>
    <property type="match status" value="1"/>
</dbReference>
<dbReference type="PROSITE" id="PS50928">
    <property type="entry name" value="ABC_TM1"/>
    <property type="match status" value="1"/>
</dbReference>
<sequence length="304" mass="32352">MIGATRMSRWIGHWGKLCSLLLISIMLILIGFIIFKGLPTLGLKLFFGDTDPLAAMMGQKPVWEGIWPACVGTLTVVLCAVSLAALPGIASGIWLASAAEKRAQKVFSLAVDILAGIPSILMGLFGFSLILVLRASFFPQANVSLLLAAFCLALLILPYIACATQNALSSLPKQLTVTGAALGMTQWQATYRLLLPQASPGIMSGLMLAIGRAAEDTAVIMLTGAVANAGLPGGLLQRFEALPFTIFYLSAQYQSQQELDMAFGAALVLLILTSIIFTLLAALLRRRNCNIFGSAKSLIKETMC</sequence>
<evidence type="ECO:0000256" key="1">
    <source>
        <dbReference type="ARBA" id="ARBA00004651"/>
    </source>
</evidence>
<keyword evidence="5" id="KW-0813">Transport</keyword>
<dbReference type="GO" id="GO:0005886">
    <property type="term" value="C:plasma membrane"/>
    <property type="evidence" value="ECO:0007669"/>
    <property type="project" value="UniProtKB-SubCell"/>
</dbReference>
<feature type="domain" description="ABC transmembrane type-1" evidence="6">
    <location>
        <begin position="70"/>
        <end position="280"/>
    </location>
</feature>
<evidence type="ECO:0000313" key="7">
    <source>
        <dbReference type="EMBL" id="EDQ01886.1"/>
    </source>
</evidence>
<keyword evidence="4 5" id="KW-0472">Membrane</keyword>
<dbReference type="InterPro" id="IPR035906">
    <property type="entry name" value="MetI-like_sf"/>
</dbReference>
<dbReference type="CDD" id="cd06261">
    <property type="entry name" value="TM_PBP2"/>
    <property type="match status" value="1"/>
</dbReference>
<evidence type="ECO:0000256" key="4">
    <source>
        <dbReference type="ARBA" id="ARBA00023136"/>
    </source>
</evidence>
<dbReference type="GO" id="GO:0055085">
    <property type="term" value="P:transmembrane transport"/>
    <property type="evidence" value="ECO:0007669"/>
    <property type="project" value="InterPro"/>
</dbReference>
<dbReference type="InterPro" id="IPR000515">
    <property type="entry name" value="MetI-like"/>
</dbReference>
<protein>
    <submittedName>
        <fullName evidence="7">Phosphate ABC transporter, permease protein, putative</fullName>
    </submittedName>
</protein>
<dbReference type="Gene3D" id="1.10.3720.10">
    <property type="entry name" value="MetI-like"/>
    <property type="match status" value="1"/>
</dbReference>
<proteinExistence type="inferred from homology"/>
<evidence type="ECO:0000256" key="3">
    <source>
        <dbReference type="ARBA" id="ARBA00022989"/>
    </source>
</evidence>
<comment type="subcellular location">
    <subcellularLocation>
        <location evidence="1 5">Cell membrane</location>
        <topology evidence="1 5">Multi-pass membrane protein</topology>
    </subcellularLocation>
</comment>
<dbReference type="Pfam" id="PF00528">
    <property type="entry name" value="BPD_transp_1"/>
    <property type="match status" value="1"/>
</dbReference>
<accession>A9D1N0</accession>
<dbReference type="SUPFAM" id="SSF161098">
    <property type="entry name" value="MetI-like"/>
    <property type="match status" value="1"/>
</dbReference>
<organism evidence="7 8">
    <name type="scientific">Shewanella benthica KT99</name>
    <dbReference type="NCBI Taxonomy" id="314608"/>
    <lineage>
        <taxon>Bacteria</taxon>
        <taxon>Pseudomonadati</taxon>
        <taxon>Pseudomonadota</taxon>
        <taxon>Gammaproteobacteria</taxon>
        <taxon>Alteromonadales</taxon>
        <taxon>Shewanellaceae</taxon>
        <taxon>Shewanella</taxon>
    </lineage>
</organism>